<dbReference type="PANTHER" id="PTHR30290:SF9">
    <property type="entry name" value="OLIGOPEPTIDE-BINDING PROTEIN APPA"/>
    <property type="match status" value="1"/>
</dbReference>
<dbReference type="EMBL" id="WJHE01000459">
    <property type="protein sequence ID" value="MST33026.1"/>
    <property type="molecule type" value="Genomic_DNA"/>
</dbReference>
<keyword evidence="2" id="KW-0813">Transport</keyword>
<dbReference type="InterPro" id="IPR006311">
    <property type="entry name" value="TAT_signal"/>
</dbReference>
<dbReference type="PROSITE" id="PS51318">
    <property type="entry name" value="TAT"/>
    <property type="match status" value="1"/>
</dbReference>
<evidence type="ECO:0000256" key="1">
    <source>
        <dbReference type="ARBA" id="ARBA00005695"/>
    </source>
</evidence>
<name>A0ABW9QUK2_9ACTN</name>
<reference evidence="6 7" key="1">
    <citation type="submission" date="2019-11" db="EMBL/GenBank/DDBJ databases">
        <title>Acidiferrimicrobium australis gen. nov., sp. nov., an acidophilic and obligately heterotrophic, member of the Actinobacteria that catalyses dissimilatory oxido- reduction of iron isolated from metal-rich acidic water in Chile.</title>
        <authorList>
            <person name="Gonzalez D."/>
            <person name="Huber K."/>
            <person name="Hedrich S."/>
            <person name="Rojas-Villalobos C."/>
            <person name="Quatrini R."/>
            <person name="Dinamarca M.A."/>
            <person name="Schwarz A."/>
            <person name="Canales C."/>
            <person name="Nancucheo I."/>
        </authorList>
    </citation>
    <scope>NUCLEOTIDE SEQUENCE [LARGE SCALE GENOMIC DNA]</scope>
    <source>
        <strain evidence="6 7">USS-CCA1</strain>
    </source>
</reference>
<dbReference type="Gene3D" id="3.40.190.10">
    <property type="entry name" value="Periplasmic binding protein-like II"/>
    <property type="match status" value="1"/>
</dbReference>
<comment type="caution">
    <text evidence="6">The sequence shown here is derived from an EMBL/GenBank/DDBJ whole genome shotgun (WGS) entry which is preliminary data.</text>
</comment>
<feature type="region of interest" description="Disordered" evidence="4">
    <location>
        <begin position="48"/>
        <end position="83"/>
    </location>
</feature>
<feature type="domain" description="Solute-binding protein family 5" evidence="5">
    <location>
        <begin position="118"/>
        <end position="438"/>
    </location>
</feature>
<dbReference type="InterPro" id="IPR039424">
    <property type="entry name" value="SBP_5"/>
</dbReference>
<evidence type="ECO:0000313" key="6">
    <source>
        <dbReference type="EMBL" id="MST33026.1"/>
    </source>
</evidence>
<accession>A0ABW9QUK2</accession>
<evidence type="ECO:0000256" key="4">
    <source>
        <dbReference type="SAM" id="MobiDB-lite"/>
    </source>
</evidence>
<dbReference type="Gene3D" id="3.10.105.10">
    <property type="entry name" value="Dipeptide-binding Protein, Domain 3"/>
    <property type="match status" value="1"/>
</dbReference>
<dbReference type="Proteomes" id="UP000437736">
    <property type="component" value="Unassembled WGS sequence"/>
</dbReference>
<dbReference type="InterPro" id="IPR000914">
    <property type="entry name" value="SBP_5_dom"/>
</dbReference>
<sequence>MTIAGTAGSGREQRRSDPSMDRRSFLRSVAVGGAALAAGTLLDACGSPGAAQHSTAASSTGSASGTPRRGGDLRVGLTGGGSTDTLNPFDGGISAIGTARAQQLYQPLIQLGNNAQLQYVLAEEIVPNGTTSNWIIKLRKGVSFHDGKPFGADDVIYTLRTILTQKLGGATVLTPVDVKGLKKLDDLTVEVPMTSPFGSFPQQLASFWYFLYIAPDGWKQANPPNGTGPFKYKSFTPGQESVFVRNDHYWKAGLPYLDSVTIQDYTDPTSVQNALVSKVIDCTGQLSGAQMKSLQQSSGIVALPSRTGAIQPFTMRVDRAPFNDVNVRQAFRYIVDRPELIAASLGGFGWVAADVTSPYDPDYDQGLHRQQDIPLARHLLKKAGYDNDLKVSLDTSLGVSSTALSMAQVFAQQASAAGVTVTINQISATTFFSNDYTKVPFAQIYYDYSPYLAQVAQTFLPTSPFPETHFNDPRYTNLYYEANKTRSPAVRKEIEHEMQQIDFTQGGYIIPCFVDSLDAYSSKLAGYETGKVGEPLGNFNFEDFWFRS</sequence>
<dbReference type="Pfam" id="PF00496">
    <property type="entry name" value="SBP_bac_5"/>
    <property type="match status" value="1"/>
</dbReference>
<dbReference type="PANTHER" id="PTHR30290">
    <property type="entry name" value="PERIPLASMIC BINDING COMPONENT OF ABC TRANSPORTER"/>
    <property type="match status" value="1"/>
</dbReference>
<comment type="similarity">
    <text evidence="1">Belongs to the bacterial solute-binding protein 5 family.</text>
</comment>
<dbReference type="CDD" id="cd08503">
    <property type="entry name" value="PBP2_NikA_DppA_OppA_like_17"/>
    <property type="match status" value="1"/>
</dbReference>
<dbReference type="InterPro" id="IPR030678">
    <property type="entry name" value="Peptide/Ni-bd"/>
</dbReference>
<evidence type="ECO:0000313" key="7">
    <source>
        <dbReference type="Proteomes" id="UP000437736"/>
    </source>
</evidence>
<feature type="region of interest" description="Disordered" evidence="4">
    <location>
        <begin position="1"/>
        <end position="22"/>
    </location>
</feature>
<evidence type="ECO:0000259" key="5">
    <source>
        <dbReference type="Pfam" id="PF00496"/>
    </source>
</evidence>
<dbReference type="PIRSF" id="PIRSF002741">
    <property type="entry name" value="MppA"/>
    <property type="match status" value="1"/>
</dbReference>
<evidence type="ECO:0000256" key="3">
    <source>
        <dbReference type="ARBA" id="ARBA00022729"/>
    </source>
</evidence>
<evidence type="ECO:0000256" key="2">
    <source>
        <dbReference type="ARBA" id="ARBA00022448"/>
    </source>
</evidence>
<proteinExistence type="inferred from homology"/>
<keyword evidence="3" id="KW-0732">Signal</keyword>
<protein>
    <submittedName>
        <fullName evidence="6">Peptide ABC transporter substrate-binding protein</fullName>
    </submittedName>
</protein>
<organism evidence="6 7">
    <name type="scientific">Acidiferrimicrobium australe</name>
    <dbReference type="NCBI Taxonomy" id="2664430"/>
    <lineage>
        <taxon>Bacteria</taxon>
        <taxon>Bacillati</taxon>
        <taxon>Actinomycetota</taxon>
        <taxon>Acidimicrobiia</taxon>
        <taxon>Acidimicrobiales</taxon>
        <taxon>Acidimicrobiaceae</taxon>
        <taxon>Acidiferrimicrobium</taxon>
    </lineage>
</organism>
<gene>
    <name evidence="6" type="ORF">GHK86_09880</name>
</gene>
<feature type="compositionally biased region" description="Basic and acidic residues" evidence="4">
    <location>
        <begin position="11"/>
        <end position="22"/>
    </location>
</feature>
<keyword evidence="7" id="KW-1185">Reference proteome</keyword>
<feature type="compositionally biased region" description="Low complexity" evidence="4">
    <location>
        <begin position="48"/>
        <end position="66"/>
    </location>
</feature>
<dbReference type="SUPFAM" id="SSF53850">
    <property type="entry name" value="Periplasmic binding protein-like II"/>
    <property type="match status" value="1"/>
</dbReference>